<evidence type="ECO:0000256" key="1">
    <source>
        <dbReference type="SAM" id="Coils"/>
    </source>
</evidence>
<feature type="compositionally biased region" description="Low complexity" evidence="2">
    <location>
        <begin position="410"/>
        <end position="421"/>
    </location>
</feature>
<sequence length="518" mass="55581">MASSPPLRSGDGQTASTDVEDRRFSIDQALELEHQLNEEHDNPDDRPISADIAPSALDPDVLAAIVIQQRHSLAELTHERDELAGALAKAHIVQSELQSQLSEVEEALEVERQKVSAISEELGVAKERATSDAESIAMLRSKVEESRRGVMRLQSERETRRTSQFQPLQLDLSSASTSGSGRTPGFSTFSKRASVISTSSTPRSPTFMGHRRVSSQSDPGLTPDASDSSSFPPGLLQTPSEPGTSSIGKTASLSPPPMMSALPPQLPPLISEEELLSLQTELRTLRRELSQAKEAKQASDSVLRALREMIGVDPESKELPHPDQVESLKGLSLPPLPTDEVDDEDESPIQPAPLEEKKSGWGLKLWRSTTSAATKTISPEPSLKADTSSEILAEASKRSSASSTHPIEPPALTRTTSASSSTPPPLPPRQPLLKTFSLFTSGTGPAVPEKDINLPDSTVGTEVTPVTVDPARDAVESQLMKDDNADGTSEAPPDLHITTDLGNDDNTPELYVQPPTAI</sequence>
<feature type="compositionally biased region" description="Polar residues" evidence="2">
    <location>
        <begin position="162"/>
        <end position="204"/>
    </location>
</feature>
<feature type="compositionally biased region" description="Basic and acidic residues" evidence="2">
    <location>
        <begin position="143"/>
        <end position="161"/>
    </location>
</feature>
<dbReference type="AlphaFoldDB" id="A0A165EIP7"/>
<evidence type="ECO:0000313" key="4">
    <source>
        <dbReference type="Proteomes" id="UP000076842"/>
    </source>
</evidence>
<gene>
    <name evidence="3" type="ORF">CALCODRAFT_499261</name>
</gene>
<keyword evidence="4" id="KW-1185">Reference proteome</keyword>
<dbReference type="STRING" id="1353952.A0A165EIP7"/>
<feature type="region of interest" description="Disordered" evidence="2">
    <location>
        <begin position="312"/>
        <end position="518"/>
    </location>
</feature>
<proteinExistence type="predicted"/>
<dbReference type="Proteomes" id="UP000076842">
    <property type="component" value="Unassembled WGS sequence"/>
</dbReference>
<feature type="compositionally biased region" description="Polar residues" evidence="2">
    <location>
        <begin position="214"/>
        <end position="249"/>
    </location>
</feature>
<feature type="region of interest" description="Disordered" evidence="2">
    <location>
        <begin position="1"/>
        <end position="23"/>
    </location>
</feature>
<accession>A0A165EIP7</accession>
<feature type="coiled-coil region" evidence="1">
    <location>
        <begin position="94"/>
        <end position="121"/>
    </location>
</feature>
<feature type="compositionally biased region" description="Basic and acidic residues" evidence="2">
    <location>
        <begin position="35"/>
        <end position="48"/>
    </location>
</feature>
<dbReference type="EMBL" id="KV424004">
    <property type="protein sequence ID" value="KZT54949.1"/>
    <property type="molecule type" value="Genomic_DNA"/>
</dbReference>
<feature type="compositionally biased region" description="Polar residues" evidence="2">
    <location>
        <begin position="367"/>
        <end position="390"/>
    </location>
</feature>
<name>A0A165EIP7_9BASI</name>
<feature type="region of interest" description="Disordered" evidence="2">
    <location>
        <begin position="143"/>
        <end position="266"/>
    </location>
</feature>
<protein>
    <submittedName>
        <fullName evidence="3">Uncharacterized protein</fullName>
    </submittedName>
</protein>
<feature type="compositionally biased region" description="Basic and acidic residues" evidence="2">
    <location>
        <begin position="314"/>
        <end position="326"/>
    </location>
</feature>
<evidence type="ECO:0000313" key="3">
    <source>
        <dbReference type="EMBL" id="KZT54949.1"/>
    </source>
</evidence>
<evidence type="ECO:0000256" key="2">
    <source>
        <dbReference type="SAM" id="MobiDB-lite"/>
    </source>
</evidence>
<feature type="region of interest" description="Disordered" evidence="2">
    <location>
        <begin position="35"/>
        <end position="54"/>
    </location>
</feature>
<keyword evidence="1" id="KW-0175">Coiled coil</keyword>
<dbReference type="OrthoDB" id="2505754at2759"/>
<dbReference type="InParanoid" id="A0A165EIP7"/>
<feature type="compositionally biased region" description="Basic and acidic residues" evidence="2">
    <location>
        <begin position="470"/>
        <end position="484"/>
    </location>
</feature>
<organism evidence="3 4">
    <name type="scientific">Calocera cornea HHB12733</name>
    <dbReference type="NCBI Taxonomy" id="1353952"/>
    <lineage>
        <taxon>Eukaryota</taxon>
        <taxon>Fungi</taxon>
        <taxon>Dikarya</taxon>
        <taxon>Basidiomycota</taxon>
        <taxon>Agaricomycotina</taxon>
        <taxon>Dacrymycetes</taxon>
        <taxon>Dacrymycetales</taxon>
        <taxon>Dacrymycetaceae</taxon>
        <taxon>Calocera</taxon>
    </lineage>
</organism>
<reference evidence="3 4" key="1">
    <citation type="journal article" date="2016" name="Mol. Biol. Evol.">
        <title>Comparative Genomics of Early-Diverging Mushroom-Forming Fungi Provides Insights into the Origins of Lignocellulose Decay Capabilities.</title>
        <authorList>
            <person name="Nagy L.G."/>
            <person name="Riley R."/>
            <person name="Tritt A."/>
            <person name="Adam C."/>
            <person name="Daum C."/>
            <person name="Floudas D."/>
            <person name="Sun H."/>
            <person name="Yadav J.S."/>
            <person name="Pangilinan J."/>
            <person name="Larsson K.H."/>
            <person name="Matsuura K."/>
            <person name="Barry K."/>
            <person name="Labutti K."/>
            <person name="Kuo R."/>
            <person name="Ohm R.A."/>
            <person name="Bhattacharya S.S."/>
            <person name="Shirouzu T."/>
            <person name="Yoshinaga Y."/>
            <person name="Martin F.M."/>
            <person name="Grigoriev I.V."/>
            <person name="Hibbett D.S."/>
        </authorList>
    </citation>
    <scope>NUCLEOTIDE SEQUENCE [LARGE SCALE GENOMIC DNA]</scope>
    <source>
        <strain evidence="3 4">HHB12733</strain>
    </source>
</reference>